<dbReference type="OrthoDB" id="258495at2759"/>
<gene>
    <name evidence="1" type="ORF">THAOC_01217</name>
</gene>
<dbReference type="InterPro" id="IPR013320">
    <property type="entry name" value="ConA-like_dom_sf"/>
</dbReference>
<evidence type="ECO:0008006" key="3">
    <source>
        <dbReference type="Google" id="ProtNLM"/>
    </source>
</evidence>
<sequence length="148" mass="16571">MASDEINIGIIRPLLRKNNRMDLSFDPVIREDFITDYESEVDFTIRASYWGDGNVNCCTFFGEDGSCWWSSGEGTCNDGEPEWSGNVDMGVDPCTVGLLLDLNAGTLTVYKNSHRLGVMMRGLTGEYCWMVTLFTECMISVERAVPPE</sequence>
<dbReference type="EMBL" id="AGNL01001460">
    <property type="protein sequence ID" value="EJK76983.1"/>
    <property type="molecule type" value="Genomic_DNA"/>
</dbReference>
<reference evidence="1 2" key="1">
    <citation type="journal article" date="2012" name="Genome Biol.">
        <title>Genome and low-iron response of an oceanic diatom adapted to chronic iron limitation.</title>
        <authorList>
            <person name="Lommer M."/>
            <person name="Specht M."/>
            <person name="Roy A.S."/>
            <person name="Kraemer L."/>
            <person name="Andreson R."/>
            <person name="Gutowska M.A."/>
            <person name="Wolf J."/>
            <person name="Bergner S.V."/>
            <person name="Schilhabel M.B."/>
            <person name="Klostermeier U.C."/>
            <person name="Beiko R.G."/>
            <person name="Rosenstiel P."/>
            <person name="Hippler M."/>
            <person name="Laroche J."/>
        </authorList>
    </citation>
    <scope>NUCLEOTIDE SEQUENCE [LARGE SCALE GENOMIC DNA]</scope>
    <source>
        <strain evidence="1 2">CCMP1005</strain>
    </source>
</reference>
<proteinExistence type="predicted"/>
<accession>K0TE35</accession>
<keyword evidence="2" id="KW-1185">Reference proteome</keyword>
<dbReference type="Proteomes" id="UP000266841">
    <property type="component" value="Unassembled WGS sequence"/>
</dbReference>
<dbReference type="Gene3D" id="2.60.120.920">
    <property type="match status" value="1"/>
</dbReference>
<evidence type="ECO:0000313" key="1">
    <source>
        <dbReference type="EMBL" id="EJK76983.1"/>
    </source>
</evidence>
<dbReference type="SUPFAM" id="SSF49899">
    <property type="entry name" value="Concanavalin A-like lectins/glucanases"/>
    <property type="match status" value="1"/>
</dbReference>
<comment type="caution">
    <text evidence="1">The sequence shown here is derived from an EMBL/GenBank/DDBJ whole genome shotgun (WGS) entry which is preliminary data.</text>
</comment>
<dbReference type="AlphaFoldDB" id="K0TE35"/>
<evidence type="ECO:0000313" key="2">
    <source>
        <dbReference type="Proteomes" id="UP000266841"/>
    </source>
</evidence>
<organism evidence="1 2">
    <name type="scientific">Thalassiosira oceanica</name>
    <name type="common">Marine diatom</name>
    <dbReference type="NCBI Taxonomy" id="159749"/>
    <lineage>
        <taxon>Eukaryota</taxon>
        <taxon>Sar</taxon>
        <taxon>Stramenopiles</taxon>
        <taxon>Ochrophyta</taxon>
        <taxon>Bacillariophyta</taxon>
        <taxon>Coscinodiscophyceae</taxon>
        <taxon>Thalassiosirophycidae</taxon>
        <taxon>Thalassiosirales</taxon>
        <taxon>Thalassiosiraceae</taxon>
        <taxon>Thalassiosira</taxon>
    </lineage>
</organism>
<dbReference type="InterPro" id="IPR043136">
    <property type="entry name" value="B30.2/SPRY_sf"/>
</dbReference>
<name>K0TE35_THAOC</name>
<protein>
    <recommendedName>
        <fullName evidence="3">B30.2/SPRY domain-containing protein</fullName>
    </recommendedName>
</protein>